<evidence type="ECO:0000313" key="4">
    <source>
        <dbReference type="Proteomes" id="UP000288246"/>
    </source>
</evidence>
<evidence type="ECO:0000256" key="1">
    <source>
        <dbReference type="SAM" id="MobiDB-lite"/>
    </source>
</evidence>
<feature type="compositionally biased region" description="Low complexity" evidence="1">
    <location>
        <begin position="32"/>
        <end position="41"/>
    </location>
</feature>
<comment type="caution">
    <text evidence="3">The sequence shown here is derived from an EMBL/GenBank/DDBJ whole genome shotgun (WGS) entry which is preliminary data.</text>
</comment>
<keyword evidence="2" id="KW-0472">Membrane</keyword>
<dbReference type="EMBL" id="BHYL01000164">
    <property type="protein sequence ID" value="GCD20527.1"/>
    <property type="molecule type" value="Genomic_DNA"/>
</dbReference>
<dbReference type="Proteomes" id="UP000288246">
    <property type="component" value="Unassembled WGS sequence"/>
</dbReference>
<keyword evidence="2" id="KW-1133">Transmembrane helix</keyword>
<keyword evidence="2" id="KW-0812">Transmembrane</keyword>
<reference evidence="3 4" key="1">
    <citation type="submission" date="2018-11" db="EMBL/GenBank/DDBJ databases">
        <title>Draft genome sequence of Cellulomonas takizawaensis strain TKZ-21.</title>
        <authorList>
            <person name="Yamamura H."/>
            <person name="Hayashi T."/>
            <person name="Hamada M."/>
            <person name="Serisawa Y."/>
            <person name="Matsuyama K."/>
            <person name="Nakagawa Y."/>
            <person name="Otoguro M."/>
            <person name="Yanagida F."/>
            <person name="Hayakawa M."/>
        </authorList>
    </citation>
    <scope>NUCLEOTIDE SEQUENCE [LARGE SCALE GENOMIC DNA]</scope>
    <source>
        <strain evidence="3 4">TKZ-21</strain>
    </source>
</reference>
<dbReference type="RefSeq" id="WP_235843446.1">
    <property type="nucleotide sequence ID" value="NZ_BHYL01000164.1"/>
</dbReference>
<organism evidence="3 4">
    <name type="scientific">Cellulomonas algicola</name>
    <dbReference type="NCBI Taxonomy" id="2071633"/>
    <lineage>
        <taxon>Bacteria</taxon>
        <taxon>Bacillati</taxon>
        <taxon>Actinomycetota</taxon>
        <taxon>Actinomycetes</taxon>
        <taxon>Micrococcales</taxon>
        <taxon>Cellulomonadaceae</taxon>
        <taxon>Cellulomonas</taxon>
    </lineage>
</organism>
<sequence>MSSTAPTPADPADRPTSDQPAPHEPALADVDAAQPASTAPAQPRPVTPADDEEPPVPSEAELLATARPATVRRAPKYSVFIGAGAIVGIVVGLVLVAVLKDPQVRWIADGTGFVWFLEGEGAVRTVTAVALGVLGGFVGGALAVLADRRSRDPYARRR</sequence>
<gene>
    <name evidence="3" type="ORF">CTKZ_20890</name>
</gene>
<keyword evidence="4" id="KW-1185">Reference proteome</keyword>
<evidence type="ECO:0008006" key="5">
    <source>
        <dbReference type="Google" id="ProtNLM"/>
    </source>
</evidence>
<accession>A0A401V0U9</accession>
<feature type="region of interest" description="Disordered" evidence="1">
    <location>
        <begin position="1"/>
        <end position="58"/>
    </location>
</feature>
<feature type="transmembrane region" description="Helical" evidence="2">
    <location>
        <begin position="77"/>
        <end position="99"/>
    </location>
</feature>
<protein>
    <recommendedName>
        <fullName evidence="5">Histidine kinase</fullName>
    </recommendedName>
</protein>
<name>A0A401V0U9_9CELL</name>
<evidence type="ECO:0000256" key="2">
    <source>
        <dbReference type="SAM" id="Phobius"/>
    </source>
</evidence>
<dbReference type="AlphaFoldDB" id="A0A401V0U9"/>
<proteinExistence type="predicted"/>
<evidence type="ECO:0000313" key="3">
    <source>
        <dbReference type="EMBL" id="GCD20527.1"/>
    </source>
</evidence>
<feature type="transmembrane region" description="Helical" evidence="2">
    <location>
        <begin position="125"/>
        <end position="146"/>
    </location>
</feature>